<dbReference type="OrthoDB" id="10589469at2759"/>
<dbReference type="EMBL" id="CCYA01000118">
    <property type="protein sequence ID" value="CEH12138.1"/>
    <property type="molecule type" value="Genomic_DNA"/>
</dbReference>
<name>A0A0N7L8W7_9BASI</name>
<accession>A0A0N7L8W7</accession>
<dbReference type="AlphaFoldDB" id="A0A0N7L8W7"/>
<reference evidence="2 3" key="1">
    <citation type="submission" date="2014-09" db="EMBL/GenBank/DDBJ databases">
        <authorList>
            <person name="Magalhaes I.L.F."/>
            <person name="Oliveira U."/>
            <person name="Santos F.R."/>
            <person name="Vidigal T.H.D.A."/>
            <person name="Brescovit A.D."/>
            <person name="Santos A.J."/>
        </authorList>
    </citation>
    <scope>NUCLEOTIDE SEQUENCE [LARGE SCALE GENOMIC DNA]</scope>
</reference>
<protein>
    <submittedName>
        <fullName evidence="2">Uncharacterized protein</fullName>
    </submittedName>
</protein>
<feature type="region of interest" description="Disordered" evidence="1">
    <location>
        <begin position="174"/>
        <end position="201"/>
    </location>
</feature>
<proteinExistence type="predicted"/>
<organism evidence="2 3">
    <name type="scientific">Ceraceosorus bombacis</name>
    <dbReference type="NCBI Taxonomy" id="401625"/>
    <lineage>
        <taxon>Eukaryota</taxon>
        <taxon>Fungi</taxon>
        <taxon>Dikarya</taxon>
        <taxon>Basidiomycota</taxon>
        <taxon>Ustilaginomycotina</taxon>
        <taxon>Exobasidiomycetes</taxon>
        <taxon>Ceraceosorales</taxon>
        <taxon>Ceraceosoraceae</taxon>
        <taxon>Ceraceosorus</taxon>
    </lineage>
</organism>
<evidence type="ECO:0000313" key="2">
    <source>
        <dbReference type="EMBL" id="CEH12138.1"/>
    </source>
</evidence>
<sequence length="460" mass="50517">MPSGVHPGNGGCIQETGDGSALSIPVCAPVARTLVICYTRDCRRTSKHVWRAIRRALSPISRAVFSPPLLPTFSLILIIPHNSFRAGLGFDSRNASSISQEPTGYHLLTSSSSSLPTRFTHDNSSIEIVQAIVNTTRSTALKTCKMSVQYGQHVVDHLSVSLYSFTFLNDLGPNQQQDNQSATTSVAQDPVHNAKIANAPTPITEDQRTLMRDVAAHVKIDPRYHAFIRSMLPSESYFWTYVNSYHEAQPRGGLRTILALPWRAVGLVSGPKSIQSAVDRMEHQYMRIGQALVQMSERQFAFESPAIGALFQANERRKADIGEQYATRCKAFAERLELCAQEAHDLREFEAAKERLLRLVRSEADESLICAAAQAKSAIRGRLEANQRNLYFTKAIAPASAALMPLPSAALTELDDEQEVASADDSGVEGLVSEDDCGVEGLVSEDDCGIERSVKRRTDD</sequence>
<feature type="compositionally biased region" description="Polar residues" evidence="1">
    <location>
        <begin position="174"/>
        <end position="187"/>
    </location>
</feature>
<evidence type="ECO:0000256" key="1">
    <source>
        <dbReference type="SAM" id="MobiDB-lite"/>
    </source>
</evidence>
<keyword evidence="3" id="KW-1185">Reference proteome</keyword>
<evidence type="ECO:0000313" key="3">
    <source>
        <dbReference type="Proteomes" id="UP000054845"/>
    </source>
</evidence>
<dbReference type="Proteomes" id="UP000054845">
    <property type="component" value="Unassembled WGS sequence"/>
</dbReference>